<proteinExistence type="inferred from homology"/>
<sequence>MQIYLVGGAVRDQLLNYPVYDKDWLVVGASVDEMLSKGYQPVGKDFPVFIHPKTGEEYALARTERKSGKGYTGFEYFAAPDVTLEEDLIRRDLTINAIAQSKDGELIDPYNGQKDIQNRILRHVSPAFAEDPLRVLRVARFYARYAHLGFEIAEETLELMIQLSTSDELIHLTPERVWKETERALAERTPYAYIKLLQQCHALHVLFPEWSVLFGNNDTQTTEAVISRCSELGACTGQNIFSCLMTLSTQHLELPQAKDVIDRFCARLKTPKVWLEQAQQVRAWHQDIASFDDLDGATRLRLIQALDLLRRPQRLEAILVSCKALHEIDTQLSARINALLAQLNTLQPKELMAEGFKGKALGEELNQRRQHICDTF</sequence>
<comment type="catalytic activity">
    <reaction evidence="11">
        <text>a tRNA with a 3' CCA end + 2 CTP + ATP = a tRNA with a 3' CCACCA end + 3 diphosphate</text>
        <dbReference type="Rhea" id="RHEA:76235"/>
        <dbReference type="Rhea" id="RHEA-COMP:10468"/>
        <dbReference type="Rhea" id="RHEA-COMP:18655"/>
        <dbReference type="ChEBI" id="CHEBI:30616"/>
        <dbReference type="ChEBI" id="CHEBI:33019"/>
        <dbReference type="ChEBI" id="CHEBI:37563"/>
        <dbReference type="ChEBI" id="CHEBI:83071"/>
        <dbReference type="ChEBI" id="CHEBI:195187"/>
    </reaction>
</comment>
<protein>
    <recommendedName>
        <fullName evidence="11">CCA-adding enzyme</fullName>
        <ecNumber evidence="11">2.7.7.72</ecNumber>
    </recommendedName>
    <alternativeName>
        <fullName evidence="11">CCA tRNA nucleotidyltransferase</fullName>
    </alternativeName>
    <alternativeName>
        <fullName evidence="11">tRNA CCA-pyrophosphorylase</fullName>
    </alternativeName>
    <alternativeName>
        <fullName evidence="11">tRNA adenylyl-/cytidylyl- transferase</fullName>
    </alternativeName>
    <alternativeName>
        <fullName evidence="11">tRNA nucleotidyltransferase</fullName>
    </alternativeName>
    <alternativeName>
        <fullName evidence="11">tRNA-NT</fullName>
    </alternativeName>
</protein>
<dbReference type="Proteomes" id="UP000640333">
    <property type="component" value="Unassembled WGS sequence"/>
</dbReference>
<dbReference type="InterPro" id="IPR002646">
    <property type="entry name" value="PolA_pol_head_dom"/>
</dbReference>
<dbReference type="SUPFAM" id="SSF81891">
    <property type="entry name" value="Poly A polymerase C-terminal region-like"/>
    <property type="match status" value="1"/>
</dbReference>
<dbReference type="FunFam" id="3.30.460.10:FF:000016">
    <property type="entry name" value="Multifunctional CCA protein"/>
    <property type="match status" value="1"/>
</dbReference>
<comment type="cofactor">
    <cofactor evidence="1 11">
        <name>Mg(2+)</name>
        <dbReference type="ChEBI" id="CHEBI:18420"/>
    </cofactor>
</comment>
<evidence type="ECO:0000256" key="10">
    <source>
        <dbReference type="ARBA" id="ARBA00022884"/>
    </source>
</evidence>
<evidence type="ECO:0000256" key="6">
    <source>
        <dbReference type="ARBA" id="ARBA00022741"/>
    </source>
</evidence>
<keyword evidence="7 11" id="KW-0692">RNA repair</keyword>
<dbReference type="PANTHER" id="PTHR47545">
    <property type="entry name" value="MULTIFUNCTIONAL CCA PROTEIN"/>
    <property type="match status" value="1"/>
</dbReference>
<feature type="binding site" evidence="11">
    <location>
        <position position="21"/>
    </location>
    <ligand>
        <name>Mg(2+)</name>
        <dbReference type="ChEBI" id="CHEBI:18420"/>
    </ligand>
</feature>
<dbReference type="PANTHER" id="PTHR47545:SF1">
    <property type="entry name" value="MULTIFUNCTIONAL CCA PROTEIN"/>
    <property type="match status" value="1"/>
</dbReference>
<evidence type="ECO:0000256" key="7">
    <source>
        <dbReference type="ARBA" id="ARBA00022800"/>
    </source>
</evidence>
<dbReference type="Pfam" id="PF12627">
    <property type="entry name" value="PolyA_pol_RNAbd"/>
    <property type="match status" value="1"/>
</dbReference>
<feature type="domain" description="tRNA nucleotidyltransferase/poly(A) polymerase RNA and SrmB- binding" evidence="13">
    <location>
        <begin position="149"/>
        <end position="210"/>
    </location>
</feature>
<evidence type="ECO:0000256" key="3">
    <source>
        <dbReference type="ARBA" id="ARBA00022694"/>
    </source>
</evidence>
<feature type="binding site" evidence="11">
    <location>
        <position position="91"/>
    </location>
    <ligand>
        <name>ATP</name>
        <dbReference type="ChEBI" id="CHEBI:30616"/>
    </ligand>
</feature>
<dbReference type="GO" id="GO:0000287">
    <property type="term" value="F:magnesium ion binding"/>
    <property type="evidence" value="ECO:0007669"/>
    <property type="project" value="UniProtKB-UniRule"/>
</dbReference>
<keyword evidence="5 11" id="KW-0479">Metal-binding</keyword>
<dbReference type="AlphaFoldDB" id="A0A8J7FB55"/>
<keyword evidence="10 11" id="KW-0694">RNA-binding</keyword>
<dbReference type="GO" id="GO:0004810">
    <property type="term" value="F:CCA tRNA nucleotidyltransferase activity"/>
    <property type="evidence" value="ECO:0007669"/>
    <property type="project" value="UniProtKB-UniRule"/>
</dbReference>
<keyword evidence="4 11" id="KW-0548">Nucleotidyltransferase</keyword>
<name>A0A8J7FB55_9GAMM</name>
<keyword evidence="15" id="KW-1185">Reference proteome</keyword>
<dbReference type="SUPFAM" id="SSF81301">
    <property type="entry name" value="Nucleotidyltransferase"/>
    <property type="match status" value="1"/>
</dbReference>
<feature type="binding site" evidence="11">
    <location>
        <position position="11"/>
    </location>
    <ligand>
        <name>ATP</name>
        <dbReference type="ChEBI" id="CHEBI:30616"/>
    </ligand>
</feature>
<gene>
    <name evidence="11" type="primary">cca</name>
    <name evidence="14" type="ORF">IOQ59_04130</name>
</gene>
<dbReference type="GO" id="GO:0042245">
    <property type="term" value="P:RNA repair"/>
    <property type="evidence" value="ECO:0007669"/>
    <property type="project" value="UniProtKB-KW"/>
</dbReference>
<evidence type="ECO:0000259" key="13">
    <source>
        <dbReference type="Pfam" id="PF12627"/>
    </source>
</evidence>
<evidence type="ECO:0000313" key="14">
    <source>
        <dbReference type="EMBL" id="MBE9396444.1"/>
    </source>
</evidence>
<reference evidence="14" key="1">
    <citation type="submission" date="2020-10" db="EMBL/GenBank/DDBJ databases">
        <title>Bacterium isolated from coastal waters sediment.</title>
        <authorList>
            <person name="Chen R.-J."/>
            <person name="Lu D.-C."/>
            <person name="Zhu K.-L."/>
            <person name="Du Z.-J."/>
        </authorList>
    </citation>
    <scope>NUCLEOTIDE SEQUENCE</scope>
    <source>
        <strain evidence="14">N1Y112</strain>
    </source>
</reference>
<feature type="domain" description="Poly A polymerase head" evidence="12">
    <location>
        <begin position="3"/>
        <end position="122"/>
    </location>
</feature>
<dbReference type="EMBL" id="JADEYS010000003">
    <property type="protein sequence ID" value="MBE9396444.1"/>
    <property type="molecule type" value="Genomic_DNA"/>
</dbReference>
<dbReference type="Gene3D" id="3.30.460.10">
    <property type="entry name" value="Beta Polymerase, domain 2"/>
    <property type="match status" value="1"/>
</dbReference>
<feature type="binding site" evidence="11">
    <location>
        <position position="8"/>
    </location>
    <ligand>
        <name>ATP</name>
        <dbReference type="ChEBI" id="CHEBI:30616"/>
    </ligand>
</feature>
<dbReference type="InterPro" id="IPR012006">
    <property type="entry name" value="CCA_bact"/>
</dbReference>
<evidence type="ECO:0000256" key="5">
    <source>
        <dbReference type="ARBA" id="ARBA00022723"/>
    </source>
</evidence>
<dbReference type="PIRSF" id="PIRSF000813">
    <property type="entry name" value="CCA_bact"/>
    <property type="match status" value="1"/>
</dbReference>
<feature type="binding site" evidence="11">
    <location>
        <position position="137"/>
    </location>
    <ligand>
        <name>ATP</name>
        <dbReference type="ChEBI" id="CHEBI:30616"/>
    </ligand>
</feature>
<dbReference type="CDD" id="cd05398">
    <property type="entry name" value="NT_ClassII-CCAase"/>
    <property type="match status" value="1"/>
</dbReference>
<feature type="binding site" evidence="11">
    <location>
        <position position="8"/>
    </location>
    <ligand>
        <name>CTP</name>
        <dbReference type="ChEBI" id="CHEBI:37563"/>
    </ligand>
</feature>
<keyword evidence="2 11" id="KW-0808">Transferase</keyword>
<dbReference type="InterPro" id="IPR043519">
    <property type="entry name" value="NT_sf"/>
</dbReference>
<feature type="binding site" evidence="11">
    <location>
        <position position="11"/>
    </location>
    <ligand>
        <name>CTP</name>
        <dbReference type="ChEBI" id="CHEBI:37563"/>
    </ligand>
</feature>
<comment type="caution">
    <text evidence="14">The sequence shown here is derived from an EMBL/GenBank/DDBJ whole genome shotgun (WGS) entry which is preliminary data.</text>
</comment>
<dbReference type="Gene3D" id="1.10.3090.10">
    <property type="entry name" value="cca-adding enzyme, domain 2"/>
    <property type="match status" value="1"/>
</dbReference>
<keyword evidence="6 11" id="KW-0547">Nucleotide-binding</keyword>
<keyword evidence="3 11" id="KW-0819">tRNA processing</keyword>
<feature type="binding site" evidence="11">
    <location>
        <position position="140"/>
    </location>
    <ligand>
        <name>CTP</name>
        <dbReference type="ChEBI" id="CHEBI:37563"/>
    </ligand>
</feature>
<feature type="binding site" evidence="11">
    <location>
        <position position="91"/>
    </location>
    <ligand>
        <name>CTP</name>
        <dbReference type="ChEBI" id="CHEBI:37563"/>
    </ligand>
</feature>
<dbReference type="GO" id="GO:0001680">
    <property type="term" value="P:tRNA 3'-terminal CCA addition"/>
    <property type="evidence" value="ECO:0007669"/>
    <property type="project" value="UniProtKB-UniRule"/>
</dbReference>
<comment type="function">
    <text evidence="11">Catalyzes the addition and repair of the essential 3'-terminal CCA sequence in tRNAs without using a nucleic acid template. Adds these three nucleotides in the order of C, C, and A to the tRNA nucleotide-73, using CTP and ATP as substrates and producing inorganic pyrophosphate. tRNA 3'-terminal CCA addition is required both for tRNA processing and repair. Also involved in tRNA surveillance by mediating tandem CCA addition to generate a CCACCA at the 3' terminus of unstable tRNAs. While stable tRNAs receive only 3'-terminal CCA, unstable tRNAs are marked with CCACCA and rapidly degraded.</text>
</comment>
<dbReference type="EC" id="2.7.7.72" evidence="11"/>
<keyword evidence="8 11" id="KW-0067">ATP-binding</keyword>
<feature type="binding site" evidence="11">
    <location>
        <position position="137"/>
    </location>
    <ligand>
        <name>CTP</name>
        <dbReference type="ChEBI" id="CHEBI:37563"/>
    </ligand>
</feature>
<keyword evidence="9 11" id="KW-0460">Magnesium</keyword>
<dbReference type="HAMAP" id="MF_01262">
    <property type="entry name" value="CCA_bact_type2"/>
    <property type="match status" value="1"/>
</dbReference>
<comment type="similarity">
    <text evidence="11">Belongs to the tRNA nucleotidyltransferase/poly(A) polymerase family. Bacterial CCA-adding enzyme type 2 subfamily.</text>
</comment>
<evidence type="ECO:0000256" key="9">
    <source>
        <dbReference type="ARBA" id="ARBA00022842"/>
    </source>
</evidence>
<dbReference type="InterPro" id="IPR032828">
    <property type="entry name" value="PolyA_RNA-bd"/>
</dbReference>
<evidence type="ECO:0000313" key="15">
    <source>
        <dbReference type="Proteomes" id="UP000640333"/>
    </source>
</evidence>
<evidence type="ECO:0000256" key="8">
    <source>
        <dbReference type="ARBA" id="ARBA00022840"/>
    </source>
</evidence>
<evidence type="ECO:0000256" key="11">
    <source>
        <dbReference type="HAMAP-Rule" id="MF_01262"/>
    </source>
</evidence>
<dbReference type="RefSeq" id="WP_193951996.1">
    <property type="nucleotide sequence ID" value="NZ_JADEYS010000003.1"/>
</dbReference>
<organism evidence="14 15">
    <name type="scientific">Pontibacterium sinense</name>
    <dbReference type="NCBI Taxonomy" id="2781979"/>
    <lineage>
        <taxon>Bacteria</taxon>
        <taxon>Pseudomonadati</taxon>
        <taxon>Pseudomonadota</taxon>
        <taxon>Gammaproteobacteria</taxon>
        <taxon>Oceanospirillales</taxon>
        <taxon>Oceanospirillaceae</taxon>
        <taxon>Pontibacterium</taxon>
    </lineage>
</organism>
<evidence type="ECO:0000256" key="1">
    <source>
        <dbReference type="ARBA" id="ARBA00001946"/>
    </source>
</evidence>
<dbReference type="InterPro" id="IPR050124">
    <property type="entry name" value="tRNA_CCA-adding_enzyme"/>
</dbReference>
<dbReference type="Pfam" id="PF01743">
    <property type="entry name" value="PolyA_pol"/>
    <property type="match status" value="1"/>
</dbReference>
<feature type="binding site" evidence="11">
    <location>
        <position position="140"/>
    </location>
    <ligand>
        <name>ATP</name>
        <dbReference type="ChEBI" id="CHEBI:30616"/>
    </ligand>
</feature>
<evidence type="ECO:0000259" key="12">
    <source>
        <dbReference type="Pfam" id="PF01743"/>
    </source>
</evidence>
<dbReference type="GO" id="GO:0000049">
    <property type="term" value="F:tRNA binding"/>
    <property type="evidence" value="ECO:0007669"/>
    <property type="project" value="UniProtKB-UniRule"/>
</dbReference>
<feature type="binding site" evidence="11">
    <location>
        <position position="23"/>
    </location>
    <ligand>
        <name>Mg(2+)</name>
        <dbReference type="ChEBI" id="CHEBI:18420"/>
    </ligand>
</feature>
<dbReference type="GO" id="GO:0005524">
    <property type="term" value="F:ATP binding"/>
    <property type="evidence" value="ECO:0007669"/>
    <property type="project" value="UniProtKB-UniRule"/>
</dbReference>
<comment type="catalytic activity">
    <reaction evidence="11">
        <text>a tRNA precursor + 2 CTP + ATP = a tRNA with a 3' CCA end + 3 diphosphate</text>
        <dbReference type="Rhea" id="RHEA:14433"/>
        <dbReference type="Rhea" id="RHEA-COMP:10465"/>
        <dbReference type="Rhea" id="RHEA-COMP:10468"/>
        <dbReference type="ChEBI" id="CHEBI:30616"/>
        <dbReference type="ChEBI" id="CHEBI:33019"/>
        <dbReference type="ChEBI" id="CHEBI:37563"/>
        <dbReference type="ChEBI" id="CHEBI:74896"/>
        <dbReference type="ChEBI" id="CHEBI:83071"/>
        <dbReference type="EC" id="2.7.7.72"/>
    </reaction>
</comment>
<evidence type="ECO:0000256" key="4">
    <source>
        <dbReference type="ARBA" id="ARBA00022695"/>
    </source>
</evidence>
<accession>A0A8J7FB55</accession>
<comment type="miscellaneous">
    <text evidence="11">A single active site specifically recognizes both ATP and CTP and is responsible for their addition.</text>
</comment>
<evidence type="ECO:0000256" key="2">
    <source>
        <dbReference type="ARBA" id="ARBA00022679"/>
    </source>
</evidence>